<dbReference type="PROSITE" id="PS50082">
    <property type="entry name" value="WD_REPEATS_2"/>
    <property type="match status" value="6"/>
</dbReference>
<dbReference type="CDD" id="cd00200">
    <property type="entry name" value="WD40"/>
    <property type="match status" value="1"/>
</dbReference>
<dbReference type="Proteomes" id="UP001150062">
    <property type="component" value="Unassembled WGS sequence"/>
</dbReference>
<dbReference type="InterPro" id="IPR015943">
    <property type="entry name" value="WD40/YVTN_repeat-like_dom_sf"/>
</dbReference>
<organism evidence="5 6">
    <name type="scientific">Anaeramoeba flamelloides</name>
    <dbReference type="NCBI Taxonomy" id="1746091"/>
    <lineage>
        <taxon>Eukaryota</taxon>
        <taxon>Metamonada</taxon>
        <taxon>Anaeramoebidae</taxon>
        <taxon>Anaeramoeba</taxon>
    </lineage>
</organism>
<feature type="repeat" description="WD" evidence="4">
    <location>
        <begin position="66"/>
        <end position="107"/>
    </location>
</feature>
<evidence type="ECO:0000313" key="6">
    <source>
        <dbReference type="Proteomes" id="UP001150062"/>
    </source>
</evidence>
<dbReference type="Pfam" id="PF00400">
    <property type="entry name" value="WD40"/>
    <property type="match status" value="7"/>
</dbReference>
<keyword evidence="5" id="KW-0808">Transferase</keyword>
<keyword evidence="3" id="KW-0677">Repeat</keyword>
<keyword evidence="5" id="KW-0675">Receptor</keyword>
<accession>A0ABQ8XN15</accession>
<gene>
    <name evidence="5" type="ORF">M0813_00656</name>
</gene>
<dbReference type="InterPro" id="IPR036322">
    <property type="entry name" value="WD40_repeat_dom_sf"/>
</dbReference>
<dbReference type="PROSITE" id="PS50294">
    <property type="entry name" value="WD_REPEATS_REGION"/>
    <property type="match status" value="5"/>
</dbReference>
<keyword evidence="6" id="KW-1185">Reference proteome</keyword>
<evidence type="ECO:0000256" key="4">
    <source>
        <dbReference type="PROSITE-ProRule" id="PRU00221"/>
    </source>
</evidence>
<name>A0ABQ8XN15_9EUKA</name>
<feature type="repeat" description="WD" evidence="4">
    <location>
        <begin position="295"/>
        <end position="323"/>
    </location>
</feature>
<feature type="repeat" description="WD" evidence="4">
    <location>
        <begin position="196"/>
        <end position="237"/>
    </location>
</feature>
<dbReference type="SMART" id="SM00320">
    <property type="entry name" value="WD40"/>
    <property type="match status" value="7"/>
</dbReference>
<reference evidence="5" key="1">
    <citation type="submission" date="2022-08" db="EMBL/GenBank/DDBJ databases">
        <title>Novel sulfate-reducing endosymbionts in the free-living metamonad Anaeramoeba.</title>
        <authorList>
            <person name="Jerlstrom-Hultqvist J."/>
            <person name="Cepicka I."/>
            <person name="Gallot-Lavallee L."/>
            <person name="Salas-Leiva D."/>
            <person name="Curtis B.A."/>
            <person name="Zahonova K."/>
            <person name="Pipaliya S."/>
            <person name="Dacks J."/>
            <person name="Roger A.J."/>
        </authorList>
    </citation>
    <scope>NUCLEOTIDE SEQUENCE</scope>
    <source>
        <strain evidence="5">Schooner1</strain>
    </source>
</reference>
<comment type="similarity">
    <text evidence="1">Belongs to the WD repeat G protein beta family. Ribosomal protein RACK1 subfamily.</text>
</comment>
<dbReference type="EMBL" id="JAOAOG010000272">
    <property type="protein sequence ID" value="KAJ6234022.1"/>
    <property type="molecule type" value="Genomic_DNA"/>
</dbReference>
<comment type="caution">
    <text evidence="5">The sequence shown here is derived from an EMBL/GenBank/DDBJ whole genome shotgun (WGS) entry which is preliminary data.</text>
</comment>
<dbReference type="PROSITE" id="PS00678">
    <property type="entry name" value="WD_REPEATS_1"/>
    <property type="match status" value="3"/>
</dbReference>
<feature type="repeat" description="WD" evidence="4">
    <location>
        <begin position="13"/>
        <end position="55"/>
    </location>
</feature>
<dbReference type="PRINTS" id="PR00320">
    <property type="entry name" value="GPROTEINBRPT"/>
</dbReference>
<evidence type="ECO:0000256" key="1">
    <source>
        <dbReference type="ARBA" id="ARBA00007253"/>
    </source>
</evidence>
<dbReference type="InterPro" id="IPR020472">
    <property type="entry name" value="WD40_PAC1"/>
</dbReference>
<dbReference type="SUPFAM" id="SSF50978">
    <property type="entry name" value="WD40 repeat-like"/>
    <property type="match status" value="1"/>
</dbReference>
<evidence type="ECO:0000256" key="3">
    <source>
        <dbReference type="ARBA" id="ARBA00022737"/>
    </source>
</evidence>
<dbReference type="InterPro" id="IPR019775">
    <property type="entry name" value="WD40_repeat_CS"/>
</dbReference>
<feature type="repeat" description="WD" evidence="4">
    <location>
        <begin position="108"/>
        <end position="140"/>
    </location>
</feature>
<proteinExistence type="inferred from homology"/>
<feature type="repeat" description="WD" evidence="4">
    <location>
        <begin position="152"/>
        <end position="195"/>
    </location>
</feature>
<dbReference type="PANTHER" id="PTHR19868">
    <property type="entry name" value="RECEPTOR FOR ACTIVATED PROTEIN KINASE C RACK1"/>
    <property type="match status" value="1"/>
</dbReference>
<keyword evidence="2 4" id="KW-0853">WD repeat</keyword>
<protein>
    <submittedName>
        <fullName evidence="5">Receptor for activated protein kinase c rack1</fullName>
    </submittedName>
</protein>
<sequence>MSSETSFFLKCVLEGHTGWVTAIATIPEKPNMFVTSSRDTTLLVWNINDEEVEGYQENYAYLVKSLQGHSHFVEDVTISKNGKYALSGSSDKTLRLWDLTNGGCIRKFLGHTGEVLSVAFSPENRHIISGSRDKTIRLWNTLGNCKYIFQDQGSHSDWVSSVKFLPIPQSYTLFSSSYDKTVKMWDLEKCKLEKNLFGHTEQVNCIDVSSDGSLCASGGKDGKAILWDLERKEGLNVLDVGEEVSALSFSPNGLWLATASRNGIKIWQIDQDCLLAELNHKHKVDKQETKPRPISLAWGHDGNTLFVGYTDNKIRVWVVGSEN</sequence>
<dbReference type="GO" id="GO:0016301">
    <property type="term" value="F:kinase activity"/>
    <property type="evidence" value="ECO:0007669"/>
    <property type="project" value="UniProtKB-KW"/>
</dbReference>
<dbReference type="InterPro" id="IPR045223">
    <property type="entry name" value="RACK1-like"/>
</dbReference>
<dbReference type="InterPro" id="IPR001680">
    <property type="entry name" value="WD40_rpt"/>
</dbReference>
<evidence type="ECO:0000313" key="5">
    <source>
        <dbReference type="EMBL" id="KAJ6234022.1"/>
    </source>
</evidence>
<evidence type="ECO:0000256" key="2">
    <source>
        <dbReference type="ARBA" id="ARBA00022574"/>
    </source>
</evidence>
<dbReference type="Gene3D" id="2.130.10.10">
    <property type="entry name" value="YVTN repeat-like/Quinoprotein amine dehydrogenase"/>
    <property type="match status" value="1"/>
</dbReference>
<keyword evidence="5" id="KW-0418">Kinase</keyword>